<dbReference type="Gene3D" id="3.30.465.10">
    <property type="match status" value="1"/>
</dbReference>
<comment type="cofactor">
    <cofactor evidence="1">
        <name>FAD</name>
        <dbReference type="ChEBI" id="CHEBI:57692"/>
    </cofactor>
</comment>
<evidence type="ECO:0000256" key="3">
    <source>
        <dbReference type="ARBA" id="ARBA00022630"/>
    </source>
</evidence>
<dbReference type="InterPro" id="IPR012951">
    <property type="entry name" value="BBE"/>
</dbReference>
<evidence type="ECO:0000313" key="8">
    <source>
        <dbReference type="Proteomes" id="UP001299970"/>
    </source>
</evidence>
<evidence type="ECO:0000313" key="7">
    <source>
        <dbReference type="EMBL" id="MCH6166966.1"/>
    </source>
</evidence>
<dbReference type="PANTHER" id="PTHR42973:SF39">
    <property type="entry name" value="FAD-BINDING PCMH-TYPE DOMAIN-CONTAINING PROTEIN"/>
    <property type="match status" value="1"/>
</dbReference>
<dbReference type="RefSeq" id="WP_241037029.1">
    <property type="nucleotide sequence ID" value="NZ_BAAAJF010000036.1"/>
</dbReference>
<proteinExistence type="inferred from homology"/>
<keyword evidence="8" id="KW-1185">Reference proteome</keyword>
<sequence length="478" mass="50634">MTVDVITRDGSQVRVPDDAVDGLASRMRGALVRGDDPAADAEPCEVWNAMHVGRPALTARCSGTADVVDAVNFAREWGLLLAVRGGGHSVAGFSTVQDGMVVDLSGMRGVQVDPDRRLARVQAGALLGDVDRETQAFGLATPLGRVSETGVAGLSLGGGYGHLQNRHGLSCDNIVAAQVVCADGEIRTASAGVNPDLYWALRGGGGNFGIVASFTFRLCPLGPTVAFAGTFYPLEDLADVERRWRDHVVGAPDAVTSFVVSLTFPAAPGMPEVIHDRPVAVVGGLYAGDPDDGMRVLAPLRELGTPLFDLSQPMPYSVVQSSFDALFPRGVLRAYWKSQYLDALTDDAIDAIAARALDRPGPMTLVNTFHIGGAVHAVGAEETAFAERSSPFMVSFDTMWTDAAQDSEAVDWGRSAWQEMAKFGNGNVFLNFTGLADEPAQAGVDSAFGRNLRRLAQVKAAYDPDNLFQVNNNVLPAS</sequence>
<dbReference type="Pfam" id="PF08031">
    <property type="entry name" value="BBE"/>
    <property type="match status" value="1"/>
</dbReference>
<dbReference type="PANTHER" id="PTHR42973">
    <property type="entry name" value="BINDING OXIDOREDUCTASE, PUTATIVE (AFU_ORTHOLOGUE AFUA_1G17690)-RELATED"/>
    <property type="match status" value="1"/>
</dbReference>
<evidence type="ECO:0000256" key="5">
    <source>
        <dbReference type="ARBA" id="ARBA00023002"/>
    </source>
</evidence>
<evidence type="ECO:0000256" key="4">
    <source>
        <dbReference type="ARBA" id="ARBA00022827"/>
    </source>
</evidence>
<dbReference type="Gene3D" id="3.30.43.10">
    <property type="entry name" value="Uridine Diphospho-n-acetylenolpyruvylglucosamine Reductase, domain 2"/>
    <property type="match status" value="1"/>
</dbReference>
<keyword evidence="5" id="KW-0560">Oxidoreductase</keyword>
<dbReference type="EMBL" id="JAKXMK010000011">
    <property type="protein sequence ID" value="MCH6166966.1"/>
    <property type="molecule type" value="Genomic_DNA"/>
</dbReference>
<dbReference type="Proteomes" id="UP001299970">
    <property type="component" value="Unassembled WGS sequence"/>
</dbReference>
<evidence type="ECO:0000259" key="6">
    <source>
        <dbReference type="PROSITE" id="PS51387"/>
    </source>
</evidence>
<dbReference type="Gene3D" id="3.40.462.20">
    <property type="match status" value="1"/>
</dbReference>
<feature type="domain" description="FAD-binding PCMH-type" evidence="6">
    <location>
        <begin position="50"/>
        <end position="221"/>
    </location>
</feature>
<dbReference type="SUPFAM" id="SSF56176">
    <property type="entry name" value="FAD-binding/transporter-associated domain-like"/>
    <property type="match status" value="1"/>
</dbReference>
<dbReference type="PROSITE" id="PS00862">
    <property type="entry name" value="OX2_COVAL_FAD"/>
    <property type="match status" value="1"/>
</dbReference>
<keyword evidence="4" id="KW-0274">FAD</keyword>
<dbReference type="InterPro" id="IPR006093">
    <property type="entry name" value="Oxy_OxRdtase_FAD_BS"/>
</dbReference>
<evidence type="ECO:0000256" key="2">
    <source>
        <dbReference type="ARBA" id="ARBA00005466"/>
    </source>
</evidence>
<reference evidence="7 8" key="1">
    <citation type="submission" date="2022-03" db="EMBL/GenBank/DDBJ databases">
        <title>Pseudonocardia alaer sp. nov., a novel actinomycete isolated from reed forest soil.</title>
        <authorList>
            <person name="Wang L."/>
        </authorList>
    </citation>
    <scope>NUCLEOTIDE SEQUENCE [LARGE SCALE GENOMIC DNA]</scope>
    <source>
        <strain evidence="7 8">Y-16303</strain>
    </source>
</reference>
<dbReference type="PROSITE" id="PS51387">
    <property type="entry name" value="FAD_PCMH"/>
    <property type="match status" value="1"/>
</dbReference>
<keyword evidence="3" id="KW-0285">Flavoprotein</keyword>
<accession>A0ABS9TEJ0</accession>
<dbReference type="Pfam" id="PF01565">
    <property type="entry name" value="FAD_binding_4"/>
    <property type="match status" value="1"/>
</dbReference>
<dbReference type="InterPro" id="IPR016166">
    <property type="entry name" value="FAD-bd_PCMH"/>
</dbReference>
<comment type="similarity">
    <text evidence="2">Belongs to the oxygen-dependent FAD-linked oxidoreductase family.</text>
</comment>
<dbReference type="InterPro" id="IPR006094">
    <property type="entry name" value="Oxid_FAD_bind_N"/>
</dbReference>
<dbReference type="InterPro" id="IPR016167">
    <property type="entry name" value="FAD-bd_PCMH_sub1"/>
</dbReference>
<dbReference type="InterPro" id="IPR016169">
    <property type="entry name" value="FAD-bd_PCMH_sub2"/>
</dbReference>
<name>A0ABS9TEJ0_9PSEU</name>
<protein>
    <submittedName>
        <fullName evidence="7">FAD-binding oxidoreductase</fullName>
    </submittedName>
</protein>
<dbReference type="InterPro" id="IPR050416">
    <property type="entry name" value="FAD-linked_Oxidoreductase"/>
</dbReference>
<dbReference type="InterPro" id="IPR036318">
    <property type="entry name" value="FAD-bd_PCMH-like_sf"/>
</dbReference>
<comment type="caution">
    <text evidence="7">The sequence shown here is derived from an EMBL/GenBank/DDBJ whole genome shotgun (WGS) entry which is preliminary data.</text>
</comment>
<organism evidence="7 8">
    <name type="scientific">Pseudonocardia alaniniphila</name>
    <dbReference type="NCBI Taxonomy" id="75291"/>
    <lineage>
        <taxon>Bacteria</taxon>
        <taxon>Bacillati</taxon>
        <taxon>Actinomycetota</taxon>
        <taxon>Actinomycetes</taxon>
        <taxon>Pseudonocardiales</taxon>
        <taxon>Pseudonocardiaceae</taxon>
        <taxon>Pseudonocardia</taxon>
    </lineage>
</organism>
<evidence type="ECO:0000256" key="1">
    <source>
        <dbReference type="ARBA" id="ARBA00001974"/>
    </source>
</evidence>
<gene>
    <name evidence="7" type="ORF">MMF94_14855</name>
</gene>